<feature type="region of interest" description="Disordered" evidence="1">
    <location>
        <begin position="1"/>
        <end position="78"/>
    </location>
</feature>
<feature type="region of interest" description="Disordered" evidence="1">
    <location>
        <begin position="536"/>
        <end position="555"/>
    </location>
</feature>
<feature type="region of interest" description="Disordered" evidence="1">
    <location>
        <begin position="154"/>
        <end position="275"/>
    </location>
</feature>
<feature type="compositionally biased region" description="Low complexity" evidence="1">
    <location>
        <begin position="584"/>
        <end position="594"/>
    </location>
</feature>
<gene>
    <name evidence="2" type="ORF">BLNAU_664</name>
</gene>
<feature type="region of interest" description="Disordered" evidence="1">
    <location>
        <begin position="572"/>
        <end position="595"/>
    </location>
</feature>
<evidence type="ECO:0000256" key="1">
    <source>
        <dbReference type="SAM" id="MobiDB-lite"/>
    </source>
</evidence>
<keyword evidence="3" id="KW-1185">Reference proteome</keyword>
<feature type="region of interest" description="Disordered" evidence="1">
    <location>
        <begin position="429"/>
        <end position="464"/>
    </location>
</feature>
<reference evidence="2 3" key="1">
    <citation type="journal article" date="2022" name="bioRxiv">
        <title>Genomics of Preaxostyla Flagellates Illuminates Evolutionary Transitions and the Path Towards Mitochondrial Loss.</title>
        <authorList>
            <person name="Novak L.V.F."/>
            <person name="Treitli S.C."/>
            <person name="Pyrih J."/>
            <person name="Halakuc P."/>
            <person name="Pipaliya S.V."/>
            <person name="Vacek V."/>
            <person name="Brzon O."/>
            <person name="Soukal P."/>
            <person name="Eme L."/>
            <person name="Dacks J.B."/>
            <person name="Karnkowska A."/>
            <person name="Elias M."/>
            <person name="Hampl V."/>
        </authorList>
    </citation>
    <scope>NUCLEOTIDE SEQUENCE [LARGE SCALE GENOMIC DNA]</scope>
    <source>
        <strain evidence="2">NAU3</strain>
        <tissue evidence="2">Gut</tissue>
    </source>
</reference>
<accession>A0ABQ9YK73</accession>
<feature type="compositionally biased region" description="Polar residues" evidence="1">
    <location>
        <begin position="234"/>
        <end position="254"/>
    </location>
</feature>
<organism evidence="2 3">
    <name type="scientific">Blattamonas nauphoetae</name>
    <dbReference type="NCBI Taxonomy" id="2049346"/>
    <lineage>
        <taxon>Eukaryota</taxon>
        <taxon>Metamonada</taxon>
        <taxon>Preaxostyla</taxon>
        <taxon>Oxymonadida</taxon>
        <taxon>Blattamonas</taxon>
    </lineage>
</organism>
<proteinExistence type="predicted"/>
<comment type="caution">
    <text evidence="2">The sequence shown here is derived from an EMBL/GenBank/DDBJ whole genome shotgun (WGS) entry which is preliminary data.</text>
</comment>
<dbReference type="EMBL" id="JARBJD010000003">
    <property type="protein sequence ID" value="KAK2964133.1"/>
    <property type="molecule type" value="Genomic_DNA"/>
</dbReference>
<name>A0ABQ9YK73_9EUKA</name>
<evidence type="ECO:0000313" key="2">
    <source>
        <dbReference type="EMBL" id="KAK2964133.1"/>
    </source>
</evidence>
<feature type="compositionally biased region" description="Polar residues" evidence="1">
    <location>
        <begin position="171"/>
        <end position="210"/>
    </location>
</feature>
<feature type="compositionally biased region" description="Polar residues" evidence="1">
    <location>
        <begin position="536"/>
        <end position="548"/>
    </location>
</feature>
<feature type="compositionally biased region" description="Basic and acidic residues" evidence="1">
    <location>
        <begin position="213"/>
        <end position="231"/>
    </location>
</feature>
<feature type="compositionally biased region" description="Polar residues" evidence="1">
    <location>
        <begin position="32"/>
        <end position="43"/>
    </location>
</feature>
<sequence length="789" mass="87315">MSLSGTKTLPSGKKIDFAGPPLFSKAGRTSEKISGTYTPNTSDSSKRPTSQSRQDQTTKQSRSSSSTGNRAGSSISQNVLDTLSALSKQDRKRPKIQGSSAFLAPSRDSIIPIEIKNSKEMPGVGHYTPQYGALDTEKNLALSGFFDHTSMLTTSKSAGGTQRPHMVNRGFNDTQQSRLRPDSRQTVQSGDSNYQQTHQTFTTTPAPSGHNTRRAERSKSTLEVTRSRGRLDQATASPSGPKTLRQSAASLSSRTEPESAAFRSTTNPFPEWHKKSDCKNDFYVTHDTGLEFLSGRTSSQARSFSSLGRELDPKGRHVGQTFLDRLYDAEVSPVRPRKLCGVTMSKTTSREQTNDPTRLQMADLSYNPKIEARTSSKKTVNVSLNHTLSSGYISFRIKPPVVMNSTPSEARFDAKKAEEFRTTRRLVPSIGAVPGDEPDLARQPKPRKYSPFDTVDDAGNPLPPEVYDVSIEAVRPRHDYSTRFEMAGLRPGVTKPLTADLDYNPDVTAGIAANPSQISVTDPLGTGEGDATIKSRSFGGTSSQTPQLAKSLVQEADRVRENREWRRQMRMKNREWNSQSLPGETTESAETTSSPKTDIAVSMVASTLIGTPQNDFTLTASGQRRHITTARLSDQTSREQWDDTRFHDKPLDKFYTTNELIQSNKARLVQDVNLKRKSGREHDPAGHMLNRPPMNDLIYEPKDDLTHKSVRNVNFVSGSVRDNGMFGMPPPRPKTKGLDGKIIVSAQEEMLSASVWRKNPDDVPFYDVNQKWTKPTLREVSIAPPHEYG</sequence>
<protein>
    <submittedName>
        <fullName evidence="2">Uncharacterized protein</fullName>
    </submittedName>
</protein>
<dbReference type="Proteomes" id="UP001281761">
    <property type="component" value="Unassembled WGS sequence"/>
</dbReference>
<feature type="compositionally biased region" description="Low complexity" evidence="1">
    <location>
        <begin position="49"/>
        <end position="76"/>
    </location>
</feature>
<evidence type="ECO:0000313" key="3">
    <source>
        <dbReference type="Proteomes" id="UP001281761"/>
    </source>
</evidence>